<dbReference type="EMBL" id="JAHQIW010002519">
    <property type="protein sequence ID" value="KAJ1355615.1"/>
    <property type="molecule type" value="Genomic_DNA"/>
</dbReference>
<keyword evidence="3" id="KW-1185">Reference proteome</keyword>
<feature type="compositionally biased region" description="Acidic residues" evidence="1">
    <location>
        <begin position="81"/>
        <end position="90"/>
    </location>
</feature>
<accession>A0AAD5QNJ6</accession>
<protein>
    <submittedName>
        <fullName evidence="2">Uncharacterized protein</fullName>
    </submittedName>
</protein>
<gene>
    <name evidence="2" type="ORF">KIN20_013081</name>
</gene>
<sequence length="105" mass="11334">MSLLLHYNYNLLCCLRIFECLPCNTVISGEKDGEGLGKGDWEALKNEKSETMLQALTVSANEDAGNGSGASMDKNVHTPEDSENEDDGTDDAQRALLNVDIVVGD</sequence>
<evidence type="ECO:0000313" key="2">
    <source>
        <dbReference type="EMBL" id="KAJ1355615.1"/>
    </source>
</evidence>
<dbReference type="AlphaFoldDB" id="A0AAD5QNJ6"/>
<name>A0AAD5QNJ6_PARTN</name>
<reference evidence="2" key="1">
    <citation type="submission" date="2021-06" db="EMBL/GenBank/DDBJ databases">
        <title>Parelaphostrongylus tenuis whole genome reference sequence.</title>
        <authorList>
            <person name="Garwood T.J."/>
            <person name="Larsen P.A."/>
            <person name="Fountain-Jones N.M."/>
            <person name="Garbe J.R."/>
            <person name="Macchietto M.G."/>
            <person name="Kania S.A."/>
            <person name="Gerhold R.W."/>
            <person name="Richards J.E."/>
            <person name="Wolf T.M."/>
        </authorList>
    </citation>
    <scope>NUCLEOTIDE SEQUENCE</scope>
    <source>
        <strain evidence="2">MNPRO001-30</strain>
        <tissue evidence="2">Meninges</tissue>
    </source>
</reference>
<proteinExistence type="predicted"/>
<feature type="region of interest" description="Disordered" evidence="1">
    <location>
        <begin position="59"/>
        <end position="93"/>
    </location>
</feature>
<evidence type="ECO:0000313" key="3">
    <source>
        <dbReference type="Proteomes" id="UP001196413"/>
    </source>
</evidence>
<comment type="caution">
    <text evidence="2">The sequence shown here is derived from an EMBL/GenBank/DDBJ whole genome shotgun (WGS) entry which is preliminary data.</text>
</comment>
<dbReference type="Proteomes" id="UP001196413">
    <property type="component" value="Unassembled WGS sequence"/>
</dbReference>
<evidence type="ECO:0000256" key="1">
    <source>
        <dbReference type="SAM" id="MobiDB-lite"/>
    </source>
</evidence>
<organism evidence="2 3">
    <name type="scientific">Parelaphostrongylus tenuis</name>
    <name type="common">Meningeal worm</name>
    <dbReference type="NCBI Taxonomy" id="148309"/>
    <lineage>
        <taxon>Eukaryota</taxon>
        <taxon>Metazoa</taxon>
        <taxon>Ecdysozoa</taxon>
        <taxon>Nematoda</taxon>
        <taxon>Chromadorea</taxon>
        <taxon>Rhabditida</taxon>
        <taxon>Rhabditina</taxon>
        <taxon>Rhabditomorpha</taxon>
        <taxon>Strongyloidea</taxon>
        <taxon>Metastrongylidae</taxon>
        <taxon>Parelaphostrongylus</taxon>
    </lineage>
</organism>